<comment type="function">
    <text evidence="5">Catalyzes the oxidative decarboxylation of 6-phosphogluconate to ribulose 5-phosphate and CO(2), with concomitant reduction of NADP to NADPH.</text>
</comment>
<comment type="similarity">
    <text evidence="1 5 9">Belongs to the 6-phosphogluconate dehydrogenase family.</text>
</comment>
<organism evidence="11 12">
    <name type="scientific">Schaalia odontolytica</name>
    <dbReference type="NCBI Taxonomy" id="1660"/>
    <lineage>
        <taxon>Bacteria</taxon>
        <taxon>Bacillati</taxon>
        <taxon>Actinomycetota</taxon>
        <taxon>Actinomycetes</taxon>
        <taxon>Actinomycetales</taxon>
        <taxon>Actinomycetaceae</taxon>
        <taxon>Schaalia</taxon>
    </lineage>
</organism>
<dbReference type="SMART" id="SM01350">
    <property type="entry name" value="6PGD"/>
    <property type="match status" value="1"/>
</dbReference>
<accession>A0A0V8RYX5</accession>
<evidence type="ECO:0000256" key="6">
    <source>
        <dbReference type="PIRSR" id="PIRSR000109-1"/>
    </source>
</evidence>
<evidence type="ECO:0000256" key="3">
    <source>
        <dbReference type="ARBA" id="ARBA00023002"/>
    </source>
</evidence>
<dbReference type="AlphaFoldDB" id="A0A0V8RYX5"/>
<keyword evidence="3 5" id="KW-0560">Oxidoreductase</keyword>
<dbReference type="EMBL" id="LLVT01000001">
    <property type="protein sequence ID" value="KSW13289.1"/>
    <property type="molecule type" value="Genomic_DNA"/>
</dbReference>
<reference evidence="11 12" key="1">
    <citation type="submission" date="2015-10" db="EMBL/GenBank/DDBJ databases">
        <title>Draft Genome of Actinomyces odontolyticus subsp. actinosynbacter strain XH001.</title>
        <authorList>
            <person name="Mclean J.S."/>
            <person name="He X."/>
        </authorList>
    </citation>
    <scope>NUCLEOTIDE SEQUENCE [LARGE SCALE GENOMIC DNA]</scope>
    <source>
        <strain evidence="11 12">XH001</strain>
    </source>
</reference>
<feature type="domain" description="6-phosphogluconate dehydrogenase C-terminal" evidence="10">
    <location>
        <begin position="186"/>
        <end position="478"/>
    </location>
</feature>
<gene>
    <name evidence="11" type="ORF">APY09_02745</name>
</gene>
<name>A0A0V8RYX5_9ACTO</name>
<dbReference type="GO" id="GO:0006098">
    <property type="term" value="P:pentose-phosphate shunt"/>
    <property type="evidence" value="ECO:0007669"/>
    <property type="project" value="UniProtKB-UniPathway"/>
</dbReference>
<evidence type="ECO:0000256" key="7">
    <source>
        <dbReference type="PIRSR" id="PIRSR000109-2"/>
    </source>
</evidence>
<dbReference type="OrthoDB" id="9804542at2"/>
<dbReference type="SUPFAM" id="SSF48179">
    <property type="entry name" value="6-phosphogluconate dehydrogenase C-terminal domain-like"/>
    <property type="match status" value="1"/>
</dbReference>
<feature type="active site" description="Proton donor" evidence="6">
    <location>
        <position position="190"/>
    </location>
</feature>
<comment type="caution">
    <text evidence="11">The sequence shown here is derived from an EMBL/GenBank/DDBJ whole genome shotgun (WGS) entry which is preliminary data.</text>
</comment>
<dbReference type="PROSITE" id="PS00461">
    <property type="entry name" value="6PGD"/>
    <property type="match status" value="1"/>
</dbReference>
<feature type="binding site" evidence="8">
    <location>
        <begin position="40"/>
        <end position="42"/>
    </location>
    <ligand>
        <name>NADP(+)</name>
        <dbReference type="ChEBI" id="CHEBI:58349"/>
    </ligand>
</feature>
<feature type="binding site" evidence="7">
    <location>
        <position position="456"/>
    </location>
    <ligand>
        <name>substrate</name>
        <note>ligand shared between dimeric partners</note>
    </ligand>
</feature>
<evidence type="ECO:0000256" key="1">
    <source>
        <dbReference type="ARBA" id="ARBA00008419"/>
    </source>
</evidence>
<comment type="pathway">
    <text evidence="5 9">Carbohydrate degradation; pentose phosphate pathway; D-ribulose 5-phosphate from D-glucose 6-phosphate (oxidative stage): step 3/3.</text>
</comment>
<dbReference type="NCBIfam" id="NF006765">
    <property type="entry name" value="PRK09287.1"/>
    <property type="match status" value="1"/>
</dbReference>
<evidence type="ECO:0000256" key="4">
    <source>
        <dbReference type="ARBA" id="ARBA00023064"/>
    </source>
</evidence>
<evidence type="ECO:0000256" key="9">
    <source>
        <dbReference type="RuleBase" id="RU000485"/>
    </source>
</evidence>
<dbReference type="PANTHER" id="PTHR11811">
    <property type="entry name" value="6-PHOSPHOGLUCONATE DEHYDROGENASE"/>
    <property type="match status" value="1"/>
</dbReference>
<dbReference type="Pfam" id="PF03446">
    <property type="entry name" value="NAD_binding_2"/>
    <property type="match status" value="1"/>
</dbReference>
<dbReference type="Gene3D" id="1.20.5.320">
    <property type="entry name" value="6-Phosphogluconate Dehydrogenase, domain 3"/>
    <property type="match status" value="1"/>
</dbReference>
<feature type="binding site" evidence="8">
    <location>
        <position position="110"/>
    </location>
    <ligand>
        <name>NADP(+)</name>
        <dbReference type="ChEBI" id="CHEBI:58349"/>
    </ligand>
</feature>
<comment type="catalytic activity">
    <reaction evidence="5 9">
        <text>6-phospho-D-gluconate + NADP(+) = D-ribulose 5-phosphate + CO2 + NADPH</text>
        <dbReference type="Rhea" id="RHEA:10116"/>
        <dbReference type="ChEBI" id="CHEBI:16526"/>
        <dbReference type="ChEBI" id="CHEBI:57783"/>
        <dbReference type="ChEBI" id="CHEBI:58121"/>
        <dbReference type="ChEBI" id="CHEBI:58349"/>
        <dbReference type="ChEBI" id="CHEBI:58759"/>
        <dbReference type="EC" id="1.1.1.44"/>
    </reaction>
</comment>
<feature type="binding site" description="in other chain" evidence="7">
    <location>
        <position position="295"/>
    </location>
    <ligand>
        <name>substrate</name>
        <note>ligand shared between dimeric partners</note>
    </ligand>
</feature>
<dbReference type="GO" id="GO:0004616">
    <property type="term" value="F:phosphogluconate dehydrogenase (decarboxylating) activity"/>
    <property type="evidence" value="ECO:0007669"/>
    <property type="project" value="UniProtKB-EC"/>
</dbReference>
<evidence type="ECO:0000313" key="11">
    <source>
        <dbReference type="EMBL" id="KSW13289.1"/>
    </source>
</evidence>
<dbReference type="GO" id="GO:0050661">
    <property type="term" value="F:NADP binding"/>
    <property type="evidence" value="ECO:0007669"/>
    <property type="project" value="InterPro"/>
</dbReference>
<feature type="binding site" description="in other chain" evidence="7">
    <location>
        <position position="110"/>
    </location>
    <ligand>
        <name>substrate</name>
        <note>ligand shared between dimeric partners</note>
    </ligand>
</feature>
<dbReference type="Proteomes" id="UP000054686">
    <property type="component" value="Unassembled WGS sequence"/>
</dbReference>
<keyword evidence="4 9" id="KW-0311">Gluconate utilization</keyword>
<dbReference type="PIRSF" id="PIRSF000109">
    <property type="entry name" value="6PGD"/>
    <property type="match status" value="1"/>
</dbReference>
<feature type="binding site" evidence="8">
    <location>
        <begin position="17"/>
        <end position="22"/>
    </location>
    <ligand>
        <name>NADP(+)</name>
        <dbReference type="ChEBI" id="CHEBI:58349"/>
    </ligand>
</feature>
<dbReference type="InterPro" id="IPR006114">
    <property type="entry name" value="6PGDH_C"/>
</dbReference>
<evidence type="ECO:0000256" key="2">
    <source>
        <dbReference type="ARBA" id="ARBA00011738"/>
    </source>
</evidence>
<evidence type="ECO:0000256" key="5">
    <source>
        <dbReference type="PIRNR" id="PIRNR000109"/>
    </source>
</evidence>
<dbReference type="InterPro" id="IPR008927">
    <property type="entry name" value="6-PGluconate_DH-like_C_sf"/>
</dbReference>
<feature type="active site" description="Proton donor" evidence="6">
    <location>
        <position position="197"/>
    </location>
</feature>
<dbReference type="PRINTS" id="PR00076">
    <property type="entry name" value="6PGDHDRGNASE"/>
</dbReference>
<evidence type="ECO:0000259" key="10">
    <source>
        <dbReference type="SMART" id="SM01350"/>
    </source>
</evidence>
<dbReference type="InterPro" id="IPR036291">
    <property type="entry name" value="NAD(P)-bd_dom_sf"/>
</dbReference>
<feature type="binding site" evidence="7">
    <location>
        <position position="462"/>
    </location>
    <ligand>
        <name>substrate</name>
        <note>ligand shared between dimeric partners</note>
    </ligand>
</feature>
<feature type="binding site" description="in other chain" evidence="7">
    <location>
        <position position="268"/>
    </location>
    <ligand>
        <name>substrate</name>
        <note>ligand shared between dimeric partners</note>
    </ligand>
</feature>
<evidence type="ECO:0000256" key="8">
    <source>
        <dbReference type="PIRSR" id="PIRSR000109-3"/>
    </source>
</evidence>
<dbReference type="Gene3D" id="1.10.1040.10">
    <property type="entry name" value="N-(1-d-carboxylethyl)-l-norvaline Dehydrogenase, domain 2"/>
    <property type="match status" value="1"/>
</dbReference>
<feature type="binding site" description="in other chain" evidence="7">
    <location>
        <position position="198"/>
    </location>
    <ligand>
        <name>substrate</name>
        <note>ligand shared between dimeric partners</note>
    </ligand>
</feature>
<dbReference type="InterPro" id="IPR006115">
    <property type="entry name" value="6PGDH_NADP-bd"/>
</dbReference>
<dbReference type="Pfam" id="PF00393">
    <property type="entry name" value="6PGD"/>
    <property type="match status" value="1"/>
</dbReference>
<dbReference type="GO" id="GO:0019521">
    <property type="term" value="P:D-gluconate metabolic process"/>
    <property type="evidence" value="ECO:0007669"/>
    <property type="project" value="UniProtKB-KW"/>
</dbReference>
<feature type="binding site" description="in other chain" evidence="7">
    <location>
        <begin position="193"/>
        <end position="194"/>
    </location>
    <ligand>
        <name>substrate</name>
        <note>ligand shared between dimeric partners</note>
    </ligand>
</feature>
<dbReference type="InterPro" id="IPR006184">
    <property type="entry name" value="6PGdom_BS"/>
</dbReference>
<protein>
    <recommendedName>
        <fullName evidence="5 9">6-phosphogluconate dehydrogenase, decarboxylating</fullName>
        <ecNumber evidence="5 9">1.1.1.44</ecNumber>
    </recommendedName>
</protein>
<keyword evidence="5 9" id="KW-0570">Pentose shunt</keyword>
<dbReference type="NCBIfam" id="TIGR00873">
    <property type="entry name" value="gnd"/>
    <property type="match status" value="1"/>
</dbReference>
<dbReference type="FunFam" id="1.10.1040.10:FF:000002">
    <property type="entry name" value="6-phosphogluconate dehydrogenase, decarboxylating"/>
    <property type="match status" value="1"/>
</dbReference>
<feature type="binding site" evidence="8">
    <location>
        <begin position="82"/>
        <end position="84"/>
    </location>
    <ligand>
        <name>NADP(+)</name>
        <dbReference type="ChEBI" id="CHEBI:58349"/>
    </ligand>
</feature>
<dbReference type="Gene3D" id="3.40.50.720">
    <property type="entry name" value="NAD(P)-binding Rossmann-like Domain"/>
    <property type="match status" value="1"/>
</dbReference>
<dbReference type="SUPFAM" id="SSF51735">
    <property type="entry name" value="NAD(P)-binding Rossmann-fold domains"/>
    <property type="match status" value="1"/>
</dbReference>
<dbReference type="InterPro" id="IPR006113">
    <property type="entry name" value="6PGDH_Gnd/GntZ"/>
</dbReference>
<sequence length="488" mass="52238">MSTFTPEKASADIGVYGLGVMGANLARNLARNGYATAVFNRTPARTEKLMAEHGDEATFVPASTLEDFVASLRAPRVAIMMVQAGPSTDAVMEQLADLMDEGDIIVDCGNSLFTDTIRREKWAAERGLHFVGAGVSGGEEGALWGPSIMPGGTPASYDRLGPMFEAIAGTYDGVPCCTYIGANGAGHFVKMVHNGIEYADMQVIAEAYTLLREGLGATPAEIADIFAAWNEGELNSYLMEITVEVLRQVDAETGKPLVDLIVDAASQKGTGKWTVQTALDLAVPVTAIGEATFARGASSEPAQRAAGQALAGNASALVIESDEARAAFIEDVRQALFASKIVAYSQGFDEIEAGAKEYEWGIDKGALARIWRAGCIIRAAFLDDITRAYEADPDLPLLLAAEPFATRFQECTPALRRVVSQAALAGVPIPVFASSLAYFDQIRATRLPAALIQGQRDFFGSHTYHRVDKEGVFHTLWAVDGRPEEQWS</sequence>
<dbReference type="InterPro" id="IPR006183">
    <property type="entry name" value="Pgluconate_DH"/>
</dbReference>
<feature type="binding site" description="in other chain" evidence="7">
    <location>
        <begin position="136"/>
        <end position="138"/>
    </location>
    <ligand>
        <name>substrate</name>
        <note>ligand shared between dimeric partners</note>
    </ligand>
</feature>
<comment type="subunit">
    <text evidence="2 5">Homodimer.</text>
</comment>
<proteinExistence type="inferred from homology"/>
<dbReference type="InterPro" id="IPR013328">
    <property type="entry name" value="6PGD_dom2"/>
</dbReference>
<dbReference type="RefSeq" id="WP_060566070.1">
    <property type="nucleotide sequence ID" value="NZ_CP040006.1"/>
</dbReference>
<keyword evidence="5 9" id="KW-0521">NADP</keyword>
<evidence type="ECO:0000313" key="12">
    <source>
        <dbReference type="Proteomes" id="UP000054686"/>
    </source>
</evidence>
<dbReference type="UniPathway" id="UPA00115">
    <property type="reaction ID" value="UER00410"/>
</dbReference>
<dbReference type="EC" id="1.1.1.44" evidence="5 9"/>